<feature type="compositionally biased region" description="Low complexity" evidence="1">
    <location>
        <begin position="1096"/>
        <end position="1107"/>
    </location>
</feature>
<dbReference type="Proteomes" id="UP001280581">
    <property type="component" value="Unassembled WGS sequence"/>
</dbReference>
<feature type="compositionally biased region" description="Low complexity" evidence="1">
    <location>
        <begin position="711"/>
        <end position="727"/>
    </location>
</feature>
<keyword evidence="4" id="KW-1185">Reference proteome</keyword>
<feature type="compositionally biased region" description="Pro residues" evidence="1">
    <location>
        <begin position="86"/>
        <end position="97"/>
    </location>
</feature>
<feature type="region of interest" description="Disordered" evidence="1">
    <location>
        <begin position="602"/>
        <end position="729"/>
    </location>
</feature>
<dbReference type="GO" id="GO:0010494">
    <property type="term" value="C:cytoplasmic stress granule"/>
    <property type="evidence" value="ECO:0007669"/>
    <property type="project" value="TreeGrafter"/>
</dbReference>
<feature type="region of interest" description="Disordered" evidence="1">
    <location>
        <begin position="805"/>
        <end position="934"/>
    </location>
</feature>
<dbReference type="InterPro" id="IPR025852">
    <property type="entry name" value="SM_dom_ATX"/>
</dbReference>
<feature type="region of interest" description="Disordered" evidence="1">
    <location>
        <begin position="84"/>
        <end position="113"/>
    </location>
</feature>
<feature type="compositionally biased region" description="Low complexity" evidence="1">
    <location>
        <begin position="874"/>
        <end position="891"/>
    </location>
</feature>
<feature type="domain" description="LsmAD" evidence="2">
    <location>
        <begin position="314"/>
        <end position="386"/>
    </location>
</feature>
<feature type="compositionally biased region" description="Basic and acidic residues" evidence="1">
    <location>
        <begin position="839"/>
        <end position="849"/>
    </location>
</feature>
<organism evidence="3 4">
    <name type="scientific">Pseudopithomyces chartarum</name>
    <dbReference type="NCBI Taxonomy" id="1892770"/>
    <lineage>
        <taxon>Eukaryota</taxon>
        <taxon>Fungi</taxon>
        <taxon>Dikarya</taxon>
        <taxon>Ascomycota</taxon>
        <taxon>Pezizomycotina</taxon>
        <taxon>Dothideomycetes</taxon>
        <taxon>Pleosporomycetidae</taxon>
        <taxon>Pleosporales</taxon>
        <taxon>Massarineae</taxon>
        <taxon>Didymosphaeriaceae</taxon>
        <taxon>Pseudopithomyces</taxon>
    </lineage>
</organism>
<sequence>MSSTAAAATNNGIHAPSISSAGRAQLNMSTAGRAADGARKQTASPINADQNHALVCDVPWSRGLTVRPCSPTLMSLHLPSLLPHLSPHPRPPTPALGPPANSSPLLRKPSQQRAWVGTNPITQRSANQNTNGSVNASRIAQSALSGETVTPMRHLNDRMMYLLANLSGLPGNITLKNGEKYTGVLSGTNLDPTEMRYVFKMVKRVQGANDAQTNGTSESSDDYIGSGDDHVMIFDMGDVADFCVTGVVLDKTHSKGQNGASTFRTDTDISGNTAIRERTLQKWEPSSDASANLSLESSSQSGGWDQFATNERLFGVRSDYDENLYTTTIDRSHPQYAERAALAEKKAREIEGSSALNAHVREERSQNVVGDKNVDEEDLYSGVFRPLSSGQPNKYTPPARRPPSGQPTVSGAPVDPAIISSQLARPDSSAPKPAQRTVSPGVEKPVAAQSSKPEEPKSSEAVPAQKSEPITEASLQTDTKDVPVTKPAPDQTQKPSTALKSSTVNAAAGATRRPQNATANVEHEVLDSFKQFSAAEKLRMSERQRTLQRESKAVKLNDLKKFAQNFKLNTPVPSDLVPILAKDETKQAQIVEKALRTVQEIKATPPKPVAASVDSKAAPRPPNAKTDTSQPSPNASVDRQANQRPRQGQNQYGSATVRGTGGHNQSANQMGPRSHGLLGTRLQISQQQHKQQGNVPYNGVPQPIPSQEMRTSAPTGPSGPSSGVQTPNSNASIKFNVRAIEFKPTANAFQPGGQPSNHSSPRPDSASRQEPSRKLQITSFFGGKRPAVQPLDLAESFNPILRLRKESAEDPQKARQYSSNGGIQPSYHTPPTWDFPIGNEHKGYKDMFERSASQPLSTPHMAGNVPVPHQHQMPHQFQGPQGVPQGQTPQHTPRHPPAQPHHGPGPHQFEAQHMSFSHSSSSVHPSPRPVPPYMYGSQPQPMPGYPQQVPVQPYGMSPNVPHVAMRGGHAGPQFVSPPGPGMGGQMMTNQPSNGPYMGMPSNPQMQMYPGAPANGFAHYPGQMPAGPGVNGFPNSPRVGAPMMAHQGSQQGHQPQQMMYMQHGAQGPPMFASVQPGSMTPMRGPFPQPHQPHYGSPHQPHQFPQGPHRVTPSGSYSQPMAPQHSLPPQGPPTGPANHGPEASEEAK</sequence>
<dbReference type="Pfam" id="PF14438">
    <property type="entry name" value="SM-ATX"/>
    <property type="match status" value="1"/>
</dbReference>
<dbReference type="InterPro" id="IPR045117">
    <property type="entry name" value="ATXN2-like"/>
</dbReference>
<feature type="region of interest" description="Disordered" evidence="1">
    <location>
        <begin position="353"/>
        <end position="522"/>
    </location>
</feature>
<feature type="region of interest" description="Disordered" evidence="1">
    <location>
        <begin position="282"/>
        <end position="304"/>
    </location>
</feature>
<dbReference type="GO" id="GO:0003729">
    <property type="term" value="F:mRNA binding"/>
    <property type="evidence" value="ECO:0007669"/>
    <property type="project" value="TreeGrafter"/>
</dbReference>
<dbReference type="Pfam" id="PF06741">
    <property type="entry name" value="LsmAD"/>
    <property type="match status" value="1"/>
</dbReference>
<dbReference type="SMART" id="SM01272">
    <property type="entry name" value="LsmAD"/>
    <property type="match status" value="1"/>
</dbReference>
<feature type="compositionally biased region" description="Polar residues" evidence="1">
    <location>
        <begin position="100"/>
        <end position="113"/>
    </location>
</feature>
<comment type="caution">
    <text evidence="3">The sequence shown here is derived from an EMBL/GenBank/DDBJ whole genome shotgun (WGS) entry which is preliminary data.</text>
</comment>
<feature type="compositionally biased region" description="Polar residues" evidence="1">
    <location>
        <begin position="682"/>
        <end position="695"/>
    </location>
</feature>
<feature type="region of interest" description="Disordered" evidence="1">
    <location>
        <begin position="746"/>
        <end position="772"/>
    </location>
</feature>
<dbReference type="AlphaFoldDB" id="A0AAN6M596"/>
<protein>
    <recommendedName>
        <fullName evidence="2">LsmAD domain-containing protein</fullName>
    </recommendedName>
</protein>
<feature type="compositionally biased region" description="Polar residues" evidence="1">
    <location>
        <begin position="815"/>
        <end position="829"/>
    </location>
</feature>
<accession>A0AAN6M596</accession>
<reference evidence="3 4" key="1">
    <citation type="submission" date="2021-02" db="EMBL/GenBank/DDBJ databases">
        <title>Genome assembly of Pseudopithomyces chartarum.</title>
        <authorList>
            <person name="Jauregui R."/>
            <person name="Singh J."/>
            <person name="Voisey C."/>
        </authorList>
    </citation>
    <scope>NUCLEOTIDE SEQUENCE [LARGE SCALE GENOMIC DNA]</scope>
    <source>
        <strain evidence="3 4">AGR01</strain>
    </source>
</reference>
<feature type="compositionally biased region" description="Polar residues" evidence="1">
    <location>
        <begin position="625"/>
        <end position="654"/>
    </location>
</feature>
<evidence type="ECO:0000259" key="2">
    <source>
        <dbReference type="SMART" id="SM01272"/>
    </source>
</evidence>
<feature type="compositionally biased region" description="Polar residues" evidence="1">
    <location>
        <begin position="753"/>
        <end position="764"/>
    </location>
</feature>
<feature type="region of interest" description="Disordered" evidence="1">
    <location>
        <begin position="1"/>
        <end position="21"/>
    </location>
</feature>
<feature type="compositionally biased region" description="Low complexity" evidence="1">
    <location>
        <begin position="286"/>
        <end position="301"/>
    </location>
</feature>
<feature type="region of interest" description="Disordered" evidence="1">
    <location>
        <begin position="1065"/>
        <end position="1146"/>
    </location>
</feature>
<feature type="compositionally biased region" description="Polar residues" evidence="1">
    <location>
        <begin position="490"/>
        <end position="505"/>
    </location>
</feature>
<dbReference type="InterPro" id="IPR009604">
    <property type="entry name" value="LsmAD_domain"/>
</dbReference>
<name>A0AAN6M596_9PLEO</name>
<dbReference type="GO" id="GO:0034063">
    <property type="term" value="P:stress granule assembly"/>
    <property type="evidence" value="ECO:0007669"/>
    <property type="project" value="TreeGrafter"/>
</dbReference>
<dbReference type="EMBL" id="WVTA01000002">
    <property type="protein sequence ID" value="KAK3216028.1"/>
    <property type="molecule type" value="Genomic_DNA"/>
</dbReference>
<dbReference type="PANTHER" id="PTHR12854">
    <property type="entry name" value="ATAXIN 2-RELATED"/>
    <property type="match status" value="1"/>
</dbReference>
<evidence type="ECO:0000313" key="3">
    <source>
        <dbReference type="EMBL" id="KAK3216028.1"/>
    </source>
</evidence>
<feature type="compositionally biased region" description="Low complexity" evidence="1">
    <location>
        <begin position="915"/>
        <end position="925"/>
    </location>
</feature>
<evidence type="ECO:0000256" key="1">
    <source>
        <dbReference type="SAM" id="MobiDB-lite"/>
    </source>
</evidence>
<dbReference type="PANTHER" id="PTHR12854:SF7">
    <property type="entry name" value="ATAXIN-2 HOMOLOG"/>
    <property type="match status" value="1"/>
</dbReference>
<evidence type="ECO:0000313" key="4">
    <source>
        <dbReference type="Proteomes" id="UP001280581"/>
    </source>
</evidence>
<proteinExistence type="predicted"/>
<gene>
    <name evidence="3" type="ORF">GRF29_8g1946509</name>
</gene>